<dbReference type="InterPro" id="IPR038765">
    <property type="entry name" value="Papain-like_cys_pep_sf"/>
</dbReference>
<evidence type="ECO:0000313" key="2">
    <source>
        <dbReference type="Proteomes" id="UP001642484"/>
    </source>
</evidence>
<reference evidence="1 2" key="1">
    <citation type="submission" date="2024-02" db="EMBL/GenBank/DDBJ databases">
        <authorList>
            <person name="Chen Y."/>
            <person name="Shah S."/>
            <person name="Dougan E. K."/>
            <person name="Thang M."/>
            <person name="Chan C."/>
        </authorList>
    </citation>
    <scope>NUCLEOTIDE SEQUENCE [LARGE SCALE GENOMIC DNA]</scope>
</reference>
<dbReference type="SUPFAM" id="SSF54001">
    <property type="entry name" value="Cysteine proteinases"/>
    <property type="match status" value="1"/>
</dbReference>
<organism evidence="1 2">
    <name type="scientific">Durusdinium trenchii</name>
    <dbReference type="NCBI Taxonomy" id="1381693"/>
    <lineage>
        <taxon>Eukaryota</taxon>
        <taxon>Sar</taxon>
        <taxon>Alveolata</taxon>
        <taxon>Dinophyceae</taxon>
        <taxon>Suessiales</taxon>
        <taxon>Symbiodiniaceae</taxon>
        <taxon>Durusdinium</taxon>
    </lineage>
</organism>
<dbReference type="PANTHER" id="PTHR38339:SF1">
    <property type="entry name" value="TRANSGLUTAMINASE-LIKE DOMAIN-CONTAINING PROTEIN"/>
    <property type="match status" value="1"/>
</dbReference>
<dbReference type="InterPro" id="IPR002931">
    <property type="entry name" value="Transglutaminase-like"/>
</dbReference>
<dbReference type="Gene3D" id="3.10.620.30">
    <property type="match status" value="1"/>
</dbReference>
<gene>
    <name evidence="1" type="ORF">CCMP2556_LOCUS30028</name>
</gene>
<keyword evidence="2" id="KW-1185">Reference proteome</keyword>
<dbReference type="Proteomes" id="UP001642484">
    <property type="component" value="Unassembled WGS sequence"/>
</dbReference>
<dbReference type="EMBL" id="CAXAMN010021584">
    <property type="protein sequence ID" value="CAK9061052.1"/>
    <property type="molecule type" value="Genomic_DNA"/>
</dbReference>
<name>A0ABP0NDW1_9DINO</name>
<comment type="caution">
    <text evidence="1">The sequence shown here is derived from an EMBL/GenBank/DDBJ whole genome shotgun (WGS) entry which is preliminary data.</text>
</comment>
<dbReference type="PANTHER" id="PTHR38339">
    <property type="entry name" value="TRANSGLUTAMINASE DOMAIN PROTEIN"/>
    <property type="match status" value="1"/>
</dbReference>
<dbReference type="Pfam" id="PF01841">
    <property type="entry name" value="Transglut_core"/>
    <property type="match status" value="1"/>
</dbReference>
<sequence length="778" mass="85254">MMRPTSRGSTTSLASAGRNILGLKGPAEAHTPSKPDEPAREARESTWREGRGSTLDKGLRDDLMRIFLQLDEDGDGVLNQKESAATKQLVALACGKDERARGVSVKQALGDAQGRADDFMSYVVAVSKQSQIPVPEILKRMNQALMLARRPSKFDESVNELRHALVRNVSNLPDDPLAAIPLWRTATGSSFPLPPGAASGPMICGVAFKAMQYLAARTEDAGIIEAALTAKMAAHRPMFKKLFDQAGEILGISRPERSTLDLFLGKPDSEDFLRVRLKEVSLSSGPEPLLDGIGGFDVGHVEERDVPGDLWAEMRKTKAEVPEHPKLARATSQLTDNDLQNVSLVLTAAPVGRHTFKIRLRLLGNKLVPNYILMVPKLSTKGHCRYSSHKVTMLGKEPVKAAFECGSFLLFNARGDQLSDLVLEHEFLNQRVRVQPKSSAVISEVVPVPELSEEERLNNLACNPRVRSVLESLGLDRKGGERDIAFAMRLGRALRSGYAYDAEATEAELSDLTTMIWEKSRGDCSAFNAGFVYALRAFGIPARVSLGFKYGTAVRDACGAVVAPHAQAEFFADGVGWVPCDATTGVRRFGHEATEVLSFIEWRPANAALEEVNEMHKFIQADYHSFQPLRAQLEGDGWADKPMPPEKFGKMVAEATKQSESSALGQIKQVMHLCKGEPKIPSATRMADLLAAWELGQFRELGTGNGLTESARAGLKIFEGGPFSGRPLRKAEINENMLVPDQIDAVMEHVGAKSTKDWPKFWPFGVFSCNYEFTHQPP</sequence>
<evidence type="ECO:0000313" key="1">
    <source>
        <dbReference type="EMBL" id="CAK9061052.1"/>
    </source>
</evidence>
<accession>A0ABP0NDW1</accession>
<proteinExistence type="predicted"/>
<dbReference type="SMART" id="SM00460">
    <property type="entry name" value="TGc"/>
    <property type="match status" value="1"/>
</dbReference>
<protein>
    <submittedName>
        <fullName evidence="1">Uncharacterized protein</fullName>
    </submittedName>
</protein>